<dbReference type="InterPro" id="IPR050180">
    <property type="entry name" value="RNR_Ribonuclease"/>
</dbReference>
<comment type="catalytic activity">
    <reaction evidence="1 7">
        <text>Exonucleolytic cleavage in the 3'- to 5'-direction to yield nucleoside 5'-phosphates.</text>
        <dbReference type="EC" id="3.1.13.1"/>
    </reaction>
</comment>
<dbReference type="Proteomes" id="UP000823629">
    <property type="component" value="Unassembled WGS sequence"/>
</dbReference>
<protein>
    <recommendedName>
        <fullName evidence="7">Ribonuclease R</fullName>
        <shortName evidence="7">RNase R</shortName>
        <ecNumber evidence="7">3.1.13.1</ecNumber>
    </recommendedName>
</protein>
<dbReference type="SUPFAM" id="SSF50249">
    <property type="entry name" value="Nucleic acid-binding proteins"/>
    <property type="match status" value="2"/>
</dbReference>
<comment type="function">
    <text evidence="7">3'-5' exoribonuclease that releases 5'-nucleoside monophosphates and is involved in maturation of structured RNAs.</text>
</comment>
<feature type="domain" description="S1 motif" evidence="9">
    <location>
        <begin position="606"/>
        <end position="693"/>
    </location>
</feature>
<dbReference type="AlphaFoldDB" id="A0A9D9D9E4"/>
<keyword evidence="3 7" id="KW-0540">Nuclease</keyword>
<evidence type="ECO:0000313" key="10">
    <source>
        <dbReference type="EMBL" id="MBO8413881.1"/>
    </source>
</evidence>
<name>A0A9D9D9E4_9BACL</name>
<dbReference type="EMBL" id="JADING010000003">
    <property type="protein sequence ID" value="MBO8413881.1"/>
    <property type="molecule type" value="Genomic_DNA"/>
</dbReference>
<feature type="region of interest" description="Disordered" evidence="8">
    <location>
        <begin position="716"/>
        <end position="745"/>
    </location>
</feature>
<keyword evidence="6 7" id="KW-0694">RNA-binding</keyword>
<dbReference type="Gene3D" id="2.40.50.140">
    <property type="entry name" value="Nucleic acid-binding proteins"/>
    <property type="match status" value="1"/>
</dbReference>
<comment type="caution">
    <text evidence="10">The sequence shown here is derived from an EMBL/GenBank/DDBJ whole genome shotgun (WGS) entry which is preliminary data.</text>
</comment>
<dbReference type="Pfam" id="PF00773">
    <property type="entry name" value="RNB"/>
    <property type="match status" value="1"/>
</dbReference>
<dbReference type="HAMAP" id="MF_01895">
    <property type="entry name" value="RNase_R"/>
    <property type="match status" value="1"/>
</dbReference>
<evidence type="ECO:0000259" key="9">
    <source>
        <dbReference type="PROSITE" id="PS50126"/>
    </source>
</evidence>
<dbReference type="InterPro" id="IPR003029">
    <property type="entry name" value="S1_domain"/>
</dbReference>
<evidence type="ECO:0000256" key="1">
    <source>
        <dbReference type="ARBA" id="ARBA00001849"/>
    </source>
</evidence>
<dbReference type="InterPro" id="IPR004476">
    <property type="entry name" value="RNase_II/RNase_R"/>
</dbReference>
<comment type="similarity">
    <text evidence="7">Belongs to the RNR ribonuclease family. RNase R subfamily.</text>
</comment>
<dbReference type="GO" id="GO:0005829">
    <property type="term" value="C:cytosol"/>
    <property type="evidence" value="ECO:0007669"/>
    <property type="project" value="TreeGrafter"/>
</dbReference>
<evidence type="ECO:0000256" key="7">
    <source>
        <dbReference type="HAMAP-Rule" id="MF_01895"/>
    </source>
</evidence>
<dbReference type="SMART" id="SM00316">
    <property type="entry name" value="S1"/>
    <property type="match status" value="1"/>
</dbReference>
<dbReference type="GO" id="GO:0008859">
    <property type="term" value="F:exoribonuclease II activity"/>
    <property type="evidence" value="ECO:0007669"/>
    <property type="project" value="UniProtKB-UniRule"/>
</dbReference>
<evidence type="ECO:0000256" key="6">
    <source>
        <dbReference type="ARBA" id="ARBA00022884"/>
    </source>
</evidence>
<evidence type="ECO:0000256" key="3">
    <source>
        <dbReference type="ARBA" id="ARBA00022722"/>
    </source>
</evidence>
<gene>
    <name evidence="7" type="primary">rnr</name>
    <name evidence="10" type="ORF">IAC78_00145</name>
</gene>
<dbReference type="PANTHER" id="PTHR23355">
    <property type="entry name" value="RIBONUCLEASE"/>
    <property type="match status" value="1"/>
</dbReference>
<feature type="compositionally biased region" description="Basic residues" evidence="8">
    <location>
        <begin position="725"/>
        <end position="745"/>
    </location>
</feature>
<dbReference type="GO" id="GO:0006402">
    <property type="term" value="P:mRNA catabolic process"/>
    <property type="evidence" value="ECO:0007669"/>
    <property type="project" value="TreeGrafter"/>
</dbReference>
<dbReference type="InterPro" id="IPR022966">
    <property type="entry name" value="RNase_II/R_CS"/>
</dbReference>
<evidence type="ECO:0000256" key="5">
    <source>
        <dbReference type="ARBA" id="ARBA00022839"/>
    </source>
</evidence>
<evidence type="ECO:0000256" key="2">
    <source>
        <dbReference type="ARBA" id="ARBA00022490"/>
    </source>
</evidence>
<dbReference type="InterPro" id="IPR011805">
    <property type="entry name" value="RNase_R"/>
</dbReference>
<dbReference type="GO" id="GO:0003723">
    <property type="term" value="F:RNA binding"/>
    <property type="evidence" value="ECO:0007669"/>
    <property type="project" value="UniProtKB-UniRule"/>
</dbReference>
<keyword evidence="4 7" id="KW-0378">Hydrolase</keyword>
<comment type="subcellular location">
    <subcellularLocation>
        <location evidence="7">Cytoplasm</location>
    </subcellularLocation>
</comment>
<reference evidence="10" key="2">
    <citation type="journal article" date="2021" name="PeerJ">
        <title>Extensive microbial diversity within the chicken gut microbiome revealed by metagenomics and culture.</title>
        <authorList>
            <person name="Gilroy R."/>
            <person name="Ravi A."/>
            <person name="Getino M."/>
            <person name="Pursley I."/>
            <person name="Horton D.L."/>
            <person name="Alikhan N.F."/>
            <person name="Baker D."/>
            <person name="Gharbi K."/>
            <person name="Hall N."/>
            <person name="Watson M."/>
            <person name="Adriaenssens E.M."/>
            <person name="Foster-Nyarko E."/>
            <person name="Jarju S."/>
            <person name="Secka A."/>
            <person name="Antonio M."/>
            <person name="Oren A."/>
            <person name="Chaudhuri R.R."/>
            <person name="La Ragione R."/>
            <person name="Hildebrand F."/>
            <person name="Pallen M.J."/>
        </authorList>
    </citation>
    <scope>NUCLEOTIDE SEQUENCE</scope>
    <source>
        <strain evidence="10">1748</strain>
    </source>
</reference>
<dbReference type="PANTHER" id="PTHR23355:SF9">
    <property type="entry name" value="DIS3-LIKE EXONUCLEASE 2"/>
    <property type="match status" value="1"/>
</dbReference>
<dbReference type="EC" id="3.1.13.1" evidence="7"/>
<evidence type="ECO:0000313" key="11">
    <source>
        <dbReference type="Proteomes" id="UP000823629"/>
    </source>
</evidence>
<dbReference type="PROSITE" id="PS01175">
    <property type="entry name" value="RIBONUCLEASE_II"/>
    <property type="match status" value="1"/>
</dbReference>
<keyword evidence="2 7" id="KW-0963">Cytoplasm</keyword>
<dbReference type="SMART" id="SM00955">
    <property type="entry name" value="RNB"/>
    <property type="match status" value="1"/>
</dbReference>
<dbReference type="PROSITE" id="PS50126">
    <property type="entry name" value="S1"/>
    <property type="match status" value="1"/>
</dbReference>
<organism evidence="10 11">
    <name type="scientific">Candidatus Scatoplasma merdavium</name>
    <dbReference type="NCBI Taxonomy" id="2840932"/>
    <lineage>
        <taxon>Bacteria</taxon>
        <taxon>Bacillati</taxon>
        <taxon>Bacillota</taxon>
        <taxon>Bacilli</taxon>
        <taxon>Bacillales</taxon>
        <taxon>Candidatus Scatoplasma</taxon>
    </lineage>
</organism>
<dbReference type="NCBIfam" id="TIGR00358">
    <property type="entry name" value="3_prime_RNase"/>
    <property type="match status" value="1"/>
</dbReference>
<dbReference type="InterPro" id="IPR001900">
    <property type="entry name" value="RNase_II/R"/>
</dbReference>
<reference evidence="10" key="1">
    <citation type="submission" date="2020-10" db="EMBL/GenBank/DDBJ databases">
        <authorList>
            <person name="Gilroy R."/>
        </authorList>
    </citation>
    <scope>NUCLEOTIDE SEQUENCE</scope>
    <source>
        <strain evidence="10">1748</strain>
    </source>
</reference>
<proteinExistence type="inferred from homology"/>
<accession>A0A9D9D9E4</accession>
<sequence length="745" mass="84551">MEKQALINTLKGKVLSLKQIADIFKQREDVTYNQLKLYLDNGLIAQGSEGFFLCEEGGVLLCKVVTRKDNFCYVQPLNQEEDIRISGKSIEGYILGDLVYVTLDRYGNGKILTLYKREEYLIGNVFKRPSLGYFLHCSKLANTGIEALVIDDLSSLDILEGDLVKTRIIDSSIDTIKVSFVEVLVKANQVGSDISSIIVSNDAPLMFPEDVLNQAKLIPSQVSEEETKNRVDFRKDIVVTIDGADALDFDDAVSIKKIVNGYKLYVHIADVSHYVKPHTPIDDEAAKRGTSIYVADRVVPMLPEELSNGICSLNPNVDRLTLTASMNVSDDGEVYSFELVEGVINSKARLTYAQVNDLFEKGDSSNITPEIQQMLFTLRECASKIRKRRVRYGALELDSTEIKFHLDENGKPIEILKHVQGVGEKLIEDLMIVTNVGVAKTLYNKAIPTLYRVHDNPPKDKISSFRDFLKGYASQITYRNFPRSITPSSLAHWLRSIEDSSTHFVISQFLLRSLAKAKYSPRETGHFGLGEEFYLHFTSPIRRYPDVIAHRAVKDGIIHHEKFPSTYSVYLENMALATSASERRAVDIEREVNDLESCKYMQDKIGEQYEGLITNCLPRGAYIELDCGIDVFLPIDKIDPSLKYVYSDKYKNLVPTNYKPHQEVDLALRLGQKIQVVIDSILFEAKSINVVTSKYFEFKDQYQEVISETEKEREALSKKPDYSRIKGRKKPQYRRNNKGGKRGRR</sequence>
<keyword evidence="5 7" id="KW-0269">Exonuclease</keyword>
<evidence type="ECO:0000256" key="4">
    <source>
        <dbReference type="ARBA" id="ARBA00022801"/>
    </source>
</evidence>
<evidence type="ECO:0000256" key="8">
    <source>
        <dbReference type="SAM" id="MobiDB-lite"/>
    </source>
</evidence>
<dbReference type="InterPro" id="IPR012340">
    <property type="entry name" value="NA-bd_OB-fold"/>
</dbReference>